<dbReference type="AlphaFoldDB" id="A0A831RKP4"/>
<dbReference type="Proteomes" id="UP000886251">
    <property type="component" value="Unassembled WGS sequence"/>
</dbReference>
<dbReference type="EMBL" id="DRKP01000025">
    <property type="protein sequence ID" value="HEB95251.1"/>
    <property type="molecule type" value="Genomic_DNA"/>
</dbReference>
<protein>
    <submittedName>
        <fullName evidence="2">Uncharacterized protein</fullName>
    </submittedName>
</protein>
<evidence type="ECO:0000313" key="2">
    <source>
        <dbReference type="EMBL" id="HEB95251.1"/>
    </source>
</evidence>
<comment type="caution">
    <text evidence="2">The sequence shown here is derived from an EMBL/GenBank/DDBJ whole genome shotgun (WGS) entry which is preliminary data.</text>
</comment>
<name>A0A831RKP4_9GAMM</name>
<feature type="region of interest" description="Disordered" evidence="1">
    <location>
        <begin position="1"/>
        <end position="22"/>
    </location>
</feature>
<organism evidence="2">
    <name type="scientific">Sedimenticola thiotaurini</name>
    <dbReference type="NCBI Taxonomy" id="1543721"/>
    <lineage>
        <taxon>Bacteria</taxon>
        <taxon>Pseudomonadati</taxon>
        <taxon>Pseudomonadota</taxon>
        <taxon>Gammaproteobacteria</taxon>
        <taxon>Chromatiales</taxon>
        <taxon>Sedimenticolaceae</taxon>
        <taxon>Sedimenticola</taxon>
    </lineage>
</organism>
<gene>
    <name evidence="2" type="ORF">ENI96_02315</name>
</gene>
<accession>A0A831RKP4</accession>
<proteinExistence type="predicted"/>
<reference evidence="2" key="1">
    <citation type="journal article" date="2020" name="mSystems">
        <title>Genome- and Community-Level Interaction Insights into Carbon Utilization and Element Cycling Functions of Hydrothermarchaeota in Hydrothermal Sediment.</title>
        <authorList>
            <person name="Zhou Z."/>
            <person name="Liu Y."/>
            <person name="Xu W."/>
            <person name="Pan J."/>
            <person name="Luo Z.H."/>
            <person name="Li M."/>
        </authorList>
    </citation>
    <scope>NUCLEOTIDE SEQUENCE [LARGE SCALE GENOMIC DNA]</scope>
    <source>
        <strain evidence="2">HyVt-443</strain>
    </source>
</reference>
<evidence type="ECO:0000256" key="1">
    <source>
        <dbReference type="SAM" id="MobiDB-lite"/>
    </source>
</evidence>
<sequence>MKHTDQRTDPGHRPLPNRRDTEASALRDLFREQWRQLRGRIQRYEAFRSLERQRSEALDQAVEQVVSGTDRRLRGVSRYRKRLRQSTRCLLNYIGECVQQLPAAHGTDRATYYRDETLQTLLGGYDPLRRLLADDPVLAEYRAREPAERQRTVYALLACSEHRHRISGCAIQGDMLVRDVLQEHMEFGNHRLVTAAATESDLRNALKRMLFEQVVAYLKDYMARLRHGRLSERERRELPYGGEGIESPQRYLEVLEWLLSLPLELVRIQSERLNLDRMGILQPPPGGHEPVQIDALTIGDRPSQALCLLRIDGSETPAG</sequence>